<dbReference type="EMBL" id="MLJW01000670">
    <property type="protein sequence ID" value="OIQ83817.1"/>
    <property type="molecule type" value="Genomic_DNA"/>
</dbReference>
<feature type="region of interest" description="Disordered" evidence="1">
    <location>
        <begin position="1"/>
        <end position="24"/>
    </location>
</feature>
<evidence type="ECO:0000313" key="2">
    <source>
        <dbReference type="EMBL" id="OIQ83817.1"/>
    </source>
</evidence>
<sequence length="463" mass="50099">MGDEPHVGLVDPHAERDRRDHHETVLAQEPRLVRRADPGVEARVVRQRRDAVLDEVLRRLLDRRPGQAVDDPGVAGVLGSQEVDELGAGLVLADDPVLDVGPVEARHEVPRRGELQSLGDLGVGRLGGGRRQGDARHRRPAFVQHGELQVVGAEVVAPLGHAVSLVDGEQRDGPALEQVQGVRDPQALGREVEQVERAVEESALDAATFGEVLGRVEEPGPDTKSGQRIDLVLHEGDQRRDDDAGAGPDQCRDLVAQGLPAAGRHQDERVAPGDDGVDDLGLVATEVLVAEHAAQHRERGPRRVVGQGREGARVVDGRRRGRHGPTLRVGTDGAAIGLLMAGMRLTAAPSWTTRDGDVRSDVDASDRSSLDDGLVLADQEVDGPGDGRRDLRRDLVDLHLGDELVHAHVLPVGDEPRRQDSLRLRPLGRERREDHVGHRLTVRRIAASIRSCRGRTAYSSECA</sequence>
<dbReference type="AlphaFoldDB" id="A0A1J5QJV9"/>
<evidence type="ECO:0000256" key="1">
    <source>
        <dbReference type="SAM" id="MobiDB-lite"/>
    </source>
</evidence>
<reference evidence="2" key="1">
    <citation type="submission" date="2016-10" db="EMBL/GenBank/DDBJ databases">
        <title>Sequence of Gallionella enrichment culture.</title>
        <authorList>
            <person name="Poehlein A."/>
            <person name="Muehling M."/>
            <person name="Daniel R."/>
        </authorList>
    </citation>
    <scope>NUCLEOTIDE SEQUENCE</scope>
</reference>
<organism evidence="2">
    <name type="scientific">mine drainage metagenome</name>
    <dbReference type="NCBI Taxonomy" id="410659"/>
    <lineage>
        <taxon>unclassified sequences</taxon>
        <taxon>metagenomes</taxon>
        <taxon>ecological metagenomes</taxon>
    </lineage>
</organism>
<protein>
    <submittedName>
        <fullName evidence="2">Uncharacterized protein</fullName>
    </submittedName>
</protein>
<gene>
    <name evidence="2" type="ORF">GALL_343830</name>
</gene>
<name>A0A1J5QJV9_9ZZZZ</name>
<comment type="caution">
    <text evidence="2">The sequence shown here is derived from an EMBL/GenBank/DDBJ whole genome shotgun (WGS) entry which is preliminary data.</text>
</comment>
<proteinExistence type="predicted"/>
<accession>A0A1J5QJV9</accession>